<sequence>MKTVAEVLKPCSASFTPALLPAGADCWSHPSLPGSTLSVCPLACDIDASKVDPSKAILASRRAVPGRQVAKPGFR</sequence>
<dbReference type="GeneID" id="87902423"/>
<dbReference type="RefSeq" id="XP_062748686.1">
    <property type="nucleotide sequence ID" value="XM_062882922.1"/>
</dbReference>
<gene>
    <name evidence="1" type="ORF">QC762_0011580</name>
</gene>
<evidence type="ECO:0000313" key="2">
    <source>
        <dbReference type="Proteomes" id="UP001323405"/>
    </source>
</evidence>
<comment type="caution">
    <text evidence="1">The sequence shown here is derived from an EMBL/GenBank/DDBJ whole genome shotgun (WGS) entry which is preliminary data.</text>
</comment>
<protein>
    <submittedName>
        <fullName evidence="1">Uncharacterized protein</fullName>
    </submittedName>
</protein>
<name>A0ABR0GVD2_9PEZI</name>
<reference evidence="1 2" key="1">
    <citation type="journal article" date="2023" name="bioRxiv">
        <title>High-quality genome assemblies of four members of thePodospora anserinaspecies complex.</title>
        <authorList>
            <person name="Ament-Velasquez S.L."/>
            <person name="Vogan A.A."/>
            <person name="Wallerman O."/>
            <person name="Hartmann F."/>
            <person name="Gautier V."/>
            <person name="Silar P."/>
            <person name="Giraud T."/>
            <person name="Johannesson H."/>
        </authorList>
    </citation>
    <scope>NUCLEOTIDE SEQUENCE [LARGE SCALE GENOMIC DNA]</scope>
    <source>
        <strain evidence="1 2">CBS 415.72m</strain>
    </source>
</reference>
<evidence type="ECO:0000313" key="1">
    <source>
        <dbReference type="EMBL" id="KAK4659716.1"/>
    </source>
</evidence>
<proteinExistence type="predicted"/>
<organism evidence="1 2">
    <name type="scientific">Podospora pseudocomata</name>
    <dbReference type="NCBI Taxonomy" id="2093779"/>
    <lineage>
        <taxon>Eukaryota</taxon>
        <taxon>Fungi</taxon>
        <taxon>Dikarya</taxon>
        <taxon>Ascomycota</taxon>
        <taxon>Pezizomycotina</taxon>
        <taxon>Sordariomycetes</taxon>
        <taxon>Sordariomycetidae</taxon>
        <taxon>Sordariales</taxon>
        <taxon>Podosporaceae</taxon>
        <taxon>Podospora</taxon>
    </lineage>
</organism>
<keyword evidence="2" id="KW-1185">Reference proteome</keyword>
<accession>A0ABR0GVD2</accession>
<dbReference type="EMBL" id="JAFFHA010000001">
    <property type="protein sequence ID" value="KAK4659716.1"/>
    <property type="molecule type" value="Genomic_DNA"/>
</dbReference>
<dbReference type="Proteomes" id="UP001323405">
    <property type="component" value="Unassembled WGS sequence"/>
</dbReference>